<name>A0A6A5RFT3_9PLEO</name>
<protein>
    <submittedName>
        <fullName evidence="2">Uncharacterized protein</fullName>
    </submittedName>
</protein>
<dbReference type="GeneID" id="54345892"/>
<dbReference type="EMBL" id="ML978977">
    <property type="protein sequence ID" value="KAF1926329.1"/>
    <property type="molecule type" value="Genomic_DNA"/>
</dbReference>
<dbReference type="AlphaFoldDB" id="A0A6A5RFT3"/>
<keyword evidence="1" id="KW-1133">Transmembrane helix</keyword>
<accession>A0A6A5RFT3</accession>
<reference evidence="2" key="1">
    <citation type="journal article" date="2020" name="Stud. Mycol.">
        <title>101 Dothideomycetes genomes: a test case for predicting lifestyles and emergence of pathogens.</title>
        <authorList>
            <person name="Haridas S."/>
            <person name="Albert R."/>
            <person name="Binder M."/>
            <person name="Bloem J."/>
            <person name="Labutti K."/>
            <person name="Salamov A."/>
            <person name="Andreopoulos B."/>
            <person name="Baker S."/>
            <person name="Barry K."/>
            <person name="Bills G."/>
            <person name="Bluhm B."/>
            <person name="Cannon C."/>
            <person name="Castanera R."/>
            <person name="Culley D."/>
            <person name="Daum C."/>
            <person name="Ezra D."/>
            <person name="Gonzalez J."/>
            <person name="Henrissat B."/>
            <person name="Kuo A."/>
            <person name="Liang C."/>
            <person name="Lipzen A."/>
            <person name="Lutzoni F."/>
            <person name="Magnuson J."/>
            <person name="Mondo S."/>
            <person name="Nolan M."/>
            <person name="Ohm R."/>
            <person name="Pangilinan J."/>
            <person name="Park H.-J."/>
            <person name="Ramirez L."/>
            <person name="Alfaro M."/>
            <person name="Sun H."/>
            <person name="Tritt A."/>
            <person name="Yoshinaga Y."/>
            <person name="Zwiers L.-H."/>
            <person name="Turgeon B."/>
            <person name="Goodwin S."/>
            <person name="Spatafora J."/>
            <person name="Crous P."/>
            <person name="Grigoriev I."/>
        </authorList>
    </citation>
    <scope>NUCLEOTIDE SEQUENCE</scope>
    <source>
        <strain evidence="2">CBS 183.55</strain>
    </source>
</reference>
<evidence type="ECO:0000313" key="3">
    <source>
        <dbReference type="Proteomes" id="UP000800082"/>
    </source>
</evidence>
<evidence type="ECO:0000256" key="1">
    <source>
        <dbReference type="SAM" id="Phobius"/>
    </source>
</evidence>
<dbReference type="RefSeq" id="XP_033446581.1">
    <property type="nucleotide sequence ID" value="XM_033588245.1"/>
</dbReference>
<organism evidence="2 3">
    <name type="scientific">Didymella exigua CBS 183.55</name>
    <dbReference type="NCBI Taxonomy" id="1150837"/>
    <lineage>
        <taxon>Eukaryota</taxon>
        <taxon>Fungi</taxon>
        <taxon>Dikarya</taxon>
        <taxon>Ascomycota</taxon>
        <taxon>Pezizomycotina</taxon>
        <taxon>Dothideomycetes</taxon>
        <taxon>Pleosporomycetidae</taxon>
        <taxon>Pleosporales</taxon>
        <taxon>Pleosporineae</taxon>
        <taxon>Didymellaceae</taxon>
        <taxon>Didymella</taxon>
    </lineage>
</organism>
<proteinExistence type="predicted"/>
<dbReference type="Proteomes" id="UP000800082">
    <property type="component" value="Unassembled WGS sequence"/>
</dbReference>
<evidence type="ECO:0000313" key="2">
    <source>
        <dbReference type="EMBL" id="KAF1926329.1"/>
    </source>
</evidence>
<keyword evidence="1" id="KW-0812">Transmembrane</keyword>
<keyword evidence="1" id="KW-0472">Membrane</keyword>
<feature type="transmembrane region" description="Helical" evidence="1">
    <location>
        <begin position="15"/>
        <end position="35"/>
    </location>
</feature>
<gene>
    <name evidence="2" type="ORF">M421DRAFT_214170</name>
</gene>
<keyword evidence="3" id="KW-1185">Reference proteome</keyword>
<sequence length="73" mass="8786">MPQRHEWYPPALRPWNLIFTMVLCWTLIAILPYYLHRSQADEDIIFALDINDIPLSQTSLYRYQPNYPSGRDF</sequence>